<keyword evidence="3" id="KW-1185">Reference proteome</keyword>
<dbReference type="RefSeq" id="XP_031862879.1">
    <property type="nucleotide sequence ID" value="XM_032003072.1"/>
</dbReference>
<reference evidence="2" key="1">
    <citation type="submission" date="2017-08" db="EMBL/GenBank/DDBJ databases">
        <authorList>
            <person name="Cuomo C."/>
            <person name="Billmyre B."/>
            <person name="Heitman J."/>
        </authorList>
    </citation>
    <scope>NUCLEOTIDE SEQUENCE</scope>
    <source>
        <strain evidence="2">CBS 12478</strain>
    </source>
</reference>
<evidence type="ECO:0000313" key="3">
    <source>
        <dbReference type="Proteomes" id="UP000322225"/>
    </source>
</evidence>
<evidence type="ECO:0000313" key="2">
    <source>
        <dbReference type="EMBL" id="WWD15840.1"/>
    </source>
</evidence>
<dbReference type="EMBL" id="CP144051">
    <property type="protein sequence ID" value="WWD15840.1"/>
    <property type="molecule type" value="Genomic_DNA"/>
</dbReference>
<gene>
    <name evidence="2" type="ORF">CI109_100264</name>
</gene>
<feature type="region of interest" description="Disordered" evidence="1">
    <location>
        <begin position="1"/>
        <end position="27"/>
    </location>
</feature>
<reference evidence="2" key="2">
    <citation type="submission" date="2024-01" db="EMBL/GenBank/DDBJ databases">
        <title>Comparative genomics of Cryptococcus and Kwoniella reveals pathogenesis evolution and contrasting modes of karyotype evolution via chromosome fusion or intercentromeric recombination.</title>
        <authorList>
            <person name="Coelho M.A."/>
            <person name="David-Palma M."/>
            <person name="Shea T."/>
            <person name="Bowers K."/>
            <person name="McGinley-Smith S."/>
            <person name="Mohammad A.W."/>
            <person name="Gnirke A."/>
            <person name="Yurkov A.M."/>
            <person name="Nowrousian M."/>
            <person name="Sun S."/>
            <person name="Cuomo C.A."/>
            <person name="Heitman J."/>
        </authorList>
    </citation>
    <scope>NUCLEOTIDE SEQUENCE</scope>
    <source>
        <strain evidence="2">CBS 12478</strain>
    </source>
</reference>
<feature type="compositionally biased region" description="Basic and acidic residues" evidence="1">
    <location>
        <begin position="1"/>
        <end position="16"/>
    </location>
</feature>
<dbReference type="AlphaFoldDB" id="A0A5M6C5A7"/>
<dbReference type="GeneID" id="43587191"/>
<proteinExistence type="predicted"/>
<dbReference type="OrthoDB" id="2143914at2759"/>
<evidence type="ECO:0000256" key="1">
    <source>
        <dbReference type="SAM" id="MobiDB-lite"/>
    </source>
</evidence>
<accession>A0A5M6C5A7</accession>
<dbReference type="Proteomes" id="UP000322225">
    <property type="component" value="Chromosome 1"/>
</dbReference>
<dbReference type="KEGG" id="ksn:43587191"/>
<organism evidence="2 3">
    <name type="scientific">Kwoniella shandongensis</name>
    <dbReference type="NCBI Taxonomy" id="1734106"/>
    <lineage>
        <taxon>Eukaryota</taxon>
        <taxon>Fungi</taxon>
        <taxon>Dikarya</taxon>
        <taxon>Basidiomycota</taxon>
        <taxon>Agaricomycotina</taxon>
        <taxon>Tremellomycetes</taxon>
        <taxon>Tremellales</taxon>
        <taxon>Cryptococcaceae</taxon>
        <taxon>Kwoniella</taxon>
    </lineage>
</organism>
<sequence>MPKIAKQDKLAPKPYDRSSSTLEESKQPTLNFAPVKYTSGRVAGPKTKGKKGEYDKQMLVALVLKSANDIKWDDLAFRIGKTSVQGKDVWRKVIHPALITNRPWNVSGKGWTGEMKLQTLMTVLEATNPDWQSMTSAFPGKSKSQIHDVWRKIIFPRLKRGETIE</sequence>
<name>A0A5M6C5A7_9TREE</name>
<protein>
    <submittedName>
        <fullName evidence="2">Uncharacterized protein</fullName>
    </submittedName>
</protein>
<feature type="compositionally biased region" description="Polar residues" evidence="1">
    <location>
        <begin position="17"/>
        <end position="27"/>
    </location>
</feature>